<dbReference type="Gene3D" id="1.20.140.100">
    <property type="entry name" value="Dynein heavy chain, N-terminal domain 2"/>
    <property type="match status" value="1"/>
</dbReference>
<dbReference type="InterPro" id="IPR041589">
    <property type="entry name" value="DNAH3_AAA_lid_1"/>
</dbReference>
<dbReference type="Gene3D" id="1.10.472.130">
    <property type="match status" value="1"/>
</dbReference>
<feature type="domain" description="Dynein heavy chain tail" evidence="15">
    <location>
        <begin position="76"/>
        <end position="647"/>
    </location>
</feature>
<dbReference type="Gene3D" id="6.10.140.1060">
    <property type="match status" value="1"/>
</dbReference>
<dbReference type="FunFam" id="3.40.50.300:FF:000682">
    <property type="entry name" value="Dynein axonemal heavy chain 17"/>
    <property type="match status" value="1"/>
</dbReference>
<dbReference type="Pfam" id="PF12775">
    <property type="entry name" value="AAA_7"/>
    <property type="match status" value="1"/>
</dbReference>
<keyword evidence="5" id="KW-0677">Repeat</keyword>
<name>A0A7K5FJ69_PROAR</name>
<dbReference type="Pfam" id="PF17857">
    <property type="entry name" value="AAA_lid_1"/>
    <property type="match status" value="1"/>
</dbReference>
<dbReference type="Gene3D" id="3.20.180.20">
    <property type="entry name" value="Dynein heavy chain, N-terminal domain 2"/>
    <property type="match status" value="1"/>
</dbReference>
<dbReference type="FunFam" id="1.10.287.2620:FF:000004">
    <property type="entry name" value="Dynein axonemal heavy chain 17"/>
    <property type="match status" value="1"/>
</dbReference>
<dbReference type="InterPro" id="IPR041466">
    <property type="entry name" value="Dynein_AAA5_ext"/>
</dbReference>
<evidence type="ECO:0000259" key="15">
    <source>
        <dbReference type="Pfam" id="PF08385"/>
    </source>
</evidence>
<dbReference type="Pfam" id="PF12777">
    <property type="entry name" value="MT"/>
    <property type="match status" value="1"/>
</dbReference>
<dbReference type="Gene3D" id="1.20.920.20">
    <property type="match status" value="1"/>
</dbReference>
<evidence type="ECO:0000256" key="4">
    <source>
        <dbReference type="ARBA" id="ARBA00022701"/>
    </source>
</evidence>
<evidence type="ECO:0000256" key="8">
    <source>
        <dbReference type="ARBA" id="ARBA00023017"/>
    </source>
</evidence>
<keyword evidence="7" id="KW-0067">ATP-binding</keyword>
<evidence type="ECO:0000256" key="11">
    <source>
        <dbReference type="ARBA" id="ARBA00023175"/>
    </source>
</evidence>
<accession>A0A7K5FJ69</accession>
<dbReference type="GO" id="GO:0007018">
    <property type="term" value="P:microtubule-based movement"/>
    <property type="evidence" value="ECO:0007669"/>
    <property type="project" value="InterPro"/>
</dbReference>
<keyword evidence="12" id="KW-0206">Cytoskeleton</keyword>
<evidence type="ECO:0000259" key="22">
    <source>
        <dbReference type="Pfam" id="PF17857"/>
    </source>
</evidence>
<dbReference type="Pfam" id="PF08385">
    <property type="entry name" value="DHC_N1"/>
    <property type="match status" value="1"/>
</dbReference>
<dbReference type="FunFam" id="1.20.58.1120:FF:000002">
    <property type="entry name" value="Dynein heavy chain 9, axonemal"/>
    <property type="match status" value="1"/>
</dbReference>
<evidence type="ECO:0000256" key="7">
    <source>
        <dbReference type="ARBA" id="ARBA00022840"/>
    </source>
</evidence>
<dbReference type="FunFam" id="1.20.920.30:FF:000003">
    <property type="entry name" value="Dynein axonemal heavy chain 17"/>
    <property type="match status" value="1"/>
</dbReference>
<evidence type="ECO:0000256" key="12">
    <source>
        <dbReference type="ARBA" id="ARBA00023212"/>
    </source>
</evidence>
<dbReference type="InterPro" id="IPR035706">
    <property type="entry name" value="AAA_9"/>
</dbReference>
<keyword evidence="11" id="KW-0505">Motor protein</keyword>
<feature type="domain" description="Dynein heavy chain coiled coil stalk" evidence="18">
    <location>
        <begin position="2926"/>
        <end position="3269"/>
    </location>
</feature>
<evidence type="ECO:0000256" key="1">
    <source>
        <dbReference type="ARBA" id="ARBA00004430"/>
    </source>
</evidence>
<dbReference type="InterPro" id="IPR026983">
    <property type="entry name" value="DHC"/>
</dbReference>
<dbReference type="Pfam" id="PF17852">
    <property type="entry name" value="Dynein_AAA_lid"/>
    <property type="match status" value="1"/>
</dbReference>
<evidence type="ECO:0000256" key="13">
    <source>
        <dbReference type="ARBA" id="ARBA00023273"/>
    </source>
</evidence>
<dbReference type="Gene3D" id="3.40.50.300">
    <property type="entry name" value="P-loop containing nucleotide triphosphate hydrolases"/>
    <property type="match status" value="4"/>
</dbReference>
<keyword evidence="4" id="KW-0493">Microtubule</keyword>
<dbReference type="InterPro" id="IPR024743">
    <property type="entry name" value="Dynein_HC_stalk"/>
</dbReference>
<keyword evidence="13" id="KW-0966">Cell projection</keyword>
<evidence type="ECO:0000313" key="23">
    <source>
        <dbReference type="EMBL" id="NWS44952.1"/>
    </source>
</evidence>
<evidence type="ECO:0000256" key="9">
    <source>
        <dbReference type="ARBA" id="ARBA00023054"/>
    </source>
</evidence>
<evidence type="ECO:0000256" key="14">
    <source>
        <dbReference type="SAM" id="Coils"/>
    </source>
</evidence>
<evidence type="ECO:0000256" key="6">
    <source>
        <dbReference type="ARBA" id="ARBA00022741"/>
    </source>
</evidence>
<dbReference type="InterPro" id="IPR043157">
    <property type="entry name" value="Dynein_AAA1S"/>
</dbReference>
<keyword evidence="8" id="KW-0243">Dynein</keyword>
<keyword evidence="24" id="KW-1185">Reference proteome</keyword>
<evidence type="ECO:0000259" key="21">
    <source>
        <dbReference type="Pfam" id="PF17852"/>
    </source>
</evidence>
<dbReference type="OrthoDB" id="10251809at2759"/>
<evidence type="ECO:0000259" key="18">
    <source>
        <dbReference type="Pfam" id="PF12777"/>
    </source>
</evidence>
<evidence type="ECO:0000259" key="20">
    <source>
        <dbReference type="Pfam" id="PF12781"/>
    </source>
</evidence>
<keyword evidence="6" id="KW-0547">Nucleotide-binding</keyword>
<comment type="subcellular location">
    <subcellularLocation>
        <location evidence="1">Cytoplasm</location>
        <location evidence="1">Cytoskeleton</location>
        <location evidence="1">Cilium axoneme</location>
    </subcellularLocation>
</comment>
<dbReference type="Proteomes" id="UP000562415">
    <property type="component" value="Unassembled WGS sequence"/>
</dbReference>
<evidence type="ECO:0000259" key="19">
    <source>
        <dbReference type="Pfam" id="PF12780"/>
    </source>
</evidence>
<evidence type="ECO:0000259" key="17">
    <source>
        <dbReference type="Pfam" id="PF12774"/>
    </source>
</evidence>
<dbReference type="Pfam" id="PF12781">
    <property type="entry name" value="AAA_9"/>
    <property type="match status" value="1"/>
</dbReference>
<dbReference type="InterPro" id="IPR042222">
    <property type="entry name" value="Dynein_2_N"/>
</dbReference>
<protein>
    <submittedName>
        <fullName evidence="23">DYH9 protein</fullName>
    </submittedName>
</protein>
<dbReference type="Pfam" id="PF08393">
    <property type="entry name" value="DHC_N2"/>
    <property type="match status" value="1"/>
</dbReference>
<dbReference type="Gene3D" id="1.20.58.1120">
    <property type="match status" value="1"/>
</dbReference>
<evidence type="ECO:0000256" key="10">
    <source>
        <dbReference type="ARBA" id="ARBA00023069"/>
    </source>
</evidence>
<evidence type="ECO:0000256" key="5">
    <source>
        <dbReference type="ARBA" id="ARBA00022737"/>
    </source>
</evidence>
<dbReference type="GO" id="GO:0097729">
    <property type="term" value="C:9+2 motile cilium"/>
    <property type="evidence" value="ECO:0007669"/>
    <property type="project" value="UniProtKB-ARBA"/>
</dbReference>
<evidence type="ECO:0000256" key="3">
    <source>
        <dbReference type="ARBA" id="ARBA00022490"/>
    </source>
</evidence>
<dbReference type="GO" id="GO:0030286">
    <property type="term" value="C:dynein complex"/>
    <property type="evidence" value="ECO:0007669"/>
    <property type="project" value="UniProtKB-KW"/>
</dbReference>
<proteinExistence type="inferred from homology"/>
<dbReference type="SUPFAM" id="SSF52540">
    <property type="entry name" value="P-loop containing nucleoside triphosphate hydrolases"/>
    <property type="match status" value="4"/>
</dbReference>
<dbReference type="FunFam" id="1.10.472.130:FF:000001">
    <property type="entry name" value="Dynein, axonemal, heavy chain 9"/>
    <property type="match status" value="1"/>
</dbReference>
<dbReference type="FunFam" id="3.40.50.300:FF:002141">
    <property type="entry name" value="Dynein heavy chain"/>
    <property type="match status" value="1"/>
</dbReference>
<sequence length="3777" mass="431574">VIVPILTNPKNHQGWPRVVSQDLIRHVHNLKSTVFKVVGQVKGKTLLPLPAGSEGIEDIDLENEKCLELIDKSLVYATESSIIDWSYQIQEALNKESSEPLLQGSNPNPKVELEFWENRCENLECIYSQLRTKKVSNMIEVLKRLESSYITVFNTMLMDVETALAEAQDIHLHLMPLKRHLEDIEKVEFSEVKPFLVPLLHAVCLIWVTSKHYNMPARIVVLLQEICNLLIQRAMVYLCPEDLLKGEMEESLGKVQLVLSILNAFEEAFEERREKLHMYYGPGQEVREWEFPAVMVFARLDSFLKRLEMVEDLLATALDLMKLEKMEFSGIKGKALGQQVLDMYENFQEAYKVALSQPHCCCSVLPQEFEQNALEFQQKVEDIDRRLGTVFIQAFDDASDLEHAFKLLDMFGSLLERPVIAADAADKYSVLISMFHSALRHARFIYARHIQAELELGSPPVHKNMPPVAGALGWARELRARIQRPFGHLRLIPHVYLDSAEGRRVMEKYEEMIQLLDRYQEKLYVNWSQTVSERSQYNLAQPLIRRDPDTKLITVNFDPQLVSVLREVSYLSSSQMGAIPAMAAEIYSSRESYRQMVANLELMVNRYNKVLKTVLEVEYPLIQGQLQDIDLKLKDAEETLNWKMEGVCSHISSLMDGVHDLEQRIQKAKDNIEEIQSIVRAWVSPILERKDCKRESLLVLEDCRDCLEKRYSLVRESGQRIHSLLKENQSLLLADPASDIWKVYVDYVDEIVLDGFFTAIECSLKYLLENTDPKAGLAPLFEVQLDLVIPDLVFHPSLDPGTNDGFYDMVESLLNDIYGISSLVPRLAEHSGFLHYQVRAVELPYDLADMRQELMGRVQAVMVACCEYRSAFDHYSYLYGEDRKEFCRQFLLYGHILTAAEVKAHAEDGVPETPPTLQQFKEQIDSYEKIYEEVNRIEPFSIFHGWMKVDARPFKASLLNTIRRWSLVFKQHLVDHVTHRLGTCKQWIHVSGKRDEVCGAGQMQEGTEHFFLASDSNMKLNDSLTSMYSGKTRTTSPVQQQPLPVCAFCLQELPEKWSHLKKVAQAVKQHVAPLQASEGAALRRRCAAFEARQHRFREHFRREAPFRFDTKKPYQVLDAKHIEIKQLESAMTLIYESAGLFEVTVPDYRQLKQCRKELCLLKELWDMISLVNTSLADWQTTKWVDIDVEKMDLECKKFAREIRNLDKEMRAWDAFTGLDSKVKNMLTALKAVAELQNPAIRARHWNQLMQMTGVRFVMDVDTTLADLLKLNLHNFEDEVHGIVDKAVREMSMEKVLKELKMTWSSMEFQYEPHPRTNIPLLKSDEELIETLEDNQVQLQNLMTSKYIAFFLEEVSAWQRKLSTVDSVISLWFEVQRTWAHLESIFIGSEDIRAQLPKDTERFEGIDVDFKELAYEAQKTPNVVEATNKPGLSQQLEDIQSRLCLCEKALAEYLDMKRLAFPRFYFISSADLLDILSNGTNPHLVQRHLPKLFDNLAHMKFQLDSEQKASKVGLGMYSREEEYVSFSEPCDCSGQVEVWLNHVLDSMRATVRDEMTEAVVAYEEKPREQWLFDYPAQVALSCTQIWWTTEVGIAFARVEEGYENAMKEYHKKQVAQLNTLVTMLIGQLSKGDRQKIMTICTIDVHARDVVAKMIVQKVDNAQAFIWLSQLRHRWSDEERHCFANICDAQFLYSYEYLGNTPRLVITPLTDRCYITLTQSLHLTMSGAPAGPAGTGKTETTKDLGRALGIMVYVFNCSEQMDYKSCGNIYKGLSQTGAWGCFDEFNRISVEVLSVVAVQVKCVQDAIREKKKSFNFLGEDINLVPSVGIFITMNPGYAGRTELPENLKALFRPCAMVVPDFELICEIMLVAEGFIEARALARKFITLYQLCRELLSKQDHYDWGLRAIKSVLVVAGSLKRGDPERPEEQVLMRSLRDFNIPKIVTDDVPVFMGLIGDLFPALDVPRKRDLNFESLVRQAVLDLRLQAEDNFILKVVQLEELLTVRHSVFVVGNAGTGKSQVMKSLHKTYQLMKRRPVWTDLNPKAVTNDELFGIINPATREWKDGLFSSIMRELANITHDGPKWMVLDGDIDPMWIESLNTVMDDNKVLTLASNERIPLNPTMRLVFEISHLRTATPATVSRAGILYINPSDLGWNPPVSSWIDRREIQSERANLTILFDKYLPTCLDTLRTRFKKIIPIPEQSMVQMLCYLLECLLTEENTPPDCPKELYELYFVFAAVWAFGGSMFQDQLVDHRVEFSKWWVAEFKTIKFPSQGTVFDFYIEPETKKFEPWSKLIPQFEFDPEMPLQACLVPTTETVRVRYFMDRLLEHRRPVMLVGNAGTGKSVLVGDKLSSLDTDAYVVKKVPFNYYTTSAMLQGVLEKPLDKKAGRNYGPPGTKKLVYFIDDLNMPEVDAYGTVQPHTLIRQHLDYGHWYDRSKLSLKEIRNVQYVSCMNPTAGSFTINPRLQRHFCVFALSLPGQEALSRIYSTILLQHLMSGCFPGAVQKSAQQLVALALRLHQKVAATFLPTAIKFHYVFNLRDFSNIFQGLLFSTPECLKQPQDLVKLYLHESNRVYRDKMVDEKDYGTFDKIQVEMVKKFYDEIEETLEQTKRMNVYCHFAKGIGEPCYRPVPTWEELNQILVEALDNYNEVNPAMNLVLFEDAMCHVCRINRILESPRGNALLVGVGGSGKQSLTRLAAFISSLEVFQITLRKGYGIPELKADLANQYLKAGVKNVGTVFLMTDAQVADEQFLVLVNDFLASGEIPDLFADDEVENIISSVRNEVKGWGLVDSKETCWKFFIERVRRQLKVALCFSPVGSRLRVRSRRFPAIVSCVAIDWFQEWPREALESVSLCFLRETEAVEDSLKGSISKFMAYVHTSVNEVSRLYLSNERRYNYTTPKSFLEQIKLYQNLLLKKGKDLKAKMERLENGLEKLKSTSAQVDELKAKLAAQEVELKQKNDDADKLIHVVGVETEKVSREKAIADEEEQKVALITQEVEQKQKDCEEDLAKAEPALAAAQAALNTLNKKNLTELRSFGSPPSAVSNVTAAVMVLMAPGGRIPKDRSWKAAKAAMARVDGFLDSLIKFDKENIHENCLKALQPYLQDPKFKPEFVTTKSLAAAGLCSWVLNIVRFHAVFCEVQPKRQALSKANAELAAAQDKLASIKAKIARLNENLRKLTAKFEKATSDKLKCQQEAEATACTIALANRLVGGLASENVRWAEAVKDFKQQQSTLCGDVLLITAFVSYLGYFTRKYRQDLLDGIWKPYLYQLEVPVPVTPSLDPLTMLADDADVAAWQNEGLPADRMSTENATILSNCERWPLMVDPQLQGIKWIKTKYGEGLRVIRIGQKGYLDTLEQALAAGELVLIENLEEFVDPVLGPLLGRETVKKGRYIKIGDKECDLNPAFRLILHTKLANPHFQPELQAQCTLINFTVTRDGLEDQLLAAVVNMERPDLEELKSSLTKQQNGFKITLKTLEDNLLSRLSSASGNFLGDTALVENLEITKQTAAEIGEKVQESKVTETKINEAREHYRPAAARASLLYFTMNDLHTIHPMYQFSLKAFSLVFQKAIERAPPDESLAARVLNLIDSITFSVFQYTTRGLFECDKLTYTAQVTFQILLISKEINAVELDFLLRYPAQTRVTSPVDFLSNHSWGGIKALSSMEEFRNLDRDIEGSAKRWKKFVESECPEKEKFPQEWKNKSALQRLCIMRAIRPDRMTYAVRDFVEEKLGSKYVIGRSLDFATTFEESGPATPMFFILSPGVDPLKDVEKQGK</sequence>
<dbReference type="GO" id="GO:0051959">
    <property type="term" value="F:dynein light intermediate chain binding"/>
    <property type="evidence" value="ECO:0007669"/>
    <property type="project" value="InterPro"/>
</dbReference>
<dbReference type="FunFam" id="1.20.140.100:FF:000007">
    <property type="entry name" value="Dynein axonemal heavy chain 9"/>
    <property type="match status" value="1"/>
</dbReference>
<dbReference type="InterPro" id="IPR035699">
    <property type="entry name" value="AAA_6"/>
</dbReference>
<dbReference type="FunFam" id="1.10.8.1220:FF:000001">
    <property type="entry name" value="Dynein axonemal heavy chain 5"/>
    <property type="match status" value="1"/>
</dbReference>
<dbReference type="InterPro" id="IPR013602">
    <property type="entry name" value="Dynein_heavy_linker"/>
</dbReference>
<dbReference type="InterPro" id="IPR042228">
    <property type="entry name" value="Dynein_linker_3"/>
</dbReference>
<evidence type="ECO:0000313" key="24">
    <source>
        <dbReference type="Proteomes" id="UP000562415"/>
    </source>
</evidence>
<evidence type="ECO:0000256" key="2">
    <source>
        <dbReference type="ARBA" id="ARBA00008887"/>
    </source>
</evidence>
<evidence type="ECO:0000259" key="16">
    <source>
        <dbReference type="Pfam" id="PF08393"/>
    </source>
</evidence>
<feature type="coiled-coil region" evidence="14">
    <location>
        <begin position="2918"/>
        <end position="3004"/>
    </location>
</feature>
<feature type="domain" description="Dynein heavy chain AAA 5 extension" evidence="21">
    <location>
        <begin position="2175"/>
        <end position="2292"/>
    </location>
</feature>
<dbReference type="FunFam" id="3.40.50.300:FF:000049">
    <property type="entry name" value="Dynein, axonemal, heavy chain 5"/>
    <property type="match status" value="1"/>
</dbReference>
<feature type="domain" description="Dynein heavy chain AAA module D4" evidence="19">
    <location>
        <begin position="2654"/>
        <end position="2913"/>
    </location>
</feature>
<keyword evidence="9 14" id="KW-0175">Coiled coil</keyword>
<dbReference type="InterPro" id="IPR013594">
    <property type="entry name" value="Dynein_heavy_tail"/>
</dbReference>
<comment type="similarity">
    <text evidence="2">Belongs to the dynein heavy chain family.</text>
</comment>
<dbReference type="Pfam" id="PF12780">
    <property type="entry name" value="AAA_8"/>
    <property type="match status" value="1"/>
</dbReference>
<dbReference type="Gene3D" id="1.10.287.2620">
    <property type="match status" value="1"/>
</dbReference>
<feature type="domain" description="Dynein heavy chain linker" evidence="16">
    <location>
        <begin position="1151"/>
        <end position="1557"/>
    </location>
</feature>
<comment type="caution">
    <text evidence="23">The sequence shown here is derived from an EMBL/GenBank/DDBJ whole genome shotgun (WGS) entry which is preliminary data.</text>
</comment>
<dbReference type="GO" id="GO:0005930">
    <property type="term" value="C:axoneme"/>
    <property type="evidence" value="ECO:0007669"/>
    <property type="project" value="UniProtKB-SubCell"/>
</dbReference>
<dbReference type="Gene3D" id="1.10.8.710">
    <property type="match status" value="1"/>
</dbReference>
<dbReference type="GO" id="GO:0045505">
    <property type="term" value="F:dynein intermediate chain binding"/>
    <property type="evidence" value="ECO:0007669"/>
    <property type="project" value="InterPro"/>
</dbReference>
<dbReference type="FunFam" id="3.40.50.300:FF:000219">
    <property type="entry name" value="Dynein axonemal heavy chain 17"/>
    <property type="match status" value="1"/>
</dbReference>
<dbReference type="PANTHER" id="PTHR45703:SF4">
    <property type="entry name" value="DYNEIN AXONEMAL HEAVY CHAIN 17"/>
    <property type="match status" value="1"/>
</dbReference>
<keyword evidence="10" id="KW-0969">Cilium</keyword>
<feature type="non-terminal residue" evidence="23">
    <location>
        <position position="1"/>
    </location>
</feature>
<dbReference type="EMBL" id="VYZH01002213">
    <property type="protein sequence ID" value="NWS44952.1"/>
    <property type="molecule type" value="Genomic_DNA"/>
</dbReference>
<organism evidence="23 24">
    <name type="scientific">Probosciger aterrimus</name>
    <name type="common">Palm cockatoo</name>
    <dbReference type="NCBI Taxonomy" id="141839"/>
    <lineage>
        <taxon>Eukaryota</taxon>
        <taxon>Metazoa</taxon>
        <taxon>Chordata</taxon>
        <taxon>Craniata</taxon>
        <taxon>Vertebrata</taxon>
        <taxon>Euteleostomi</taxon>
        <taxon>Archelosauria</taxon>
        <taxon>Archosauria</taxon>
        <taxon>Dinosauria</taxon>
        <taxon>Saurischia</taxon>
        <taxon>Theropoda</taxon>
        <taxon>Coelurosauria</taxon>
        <taxon>Aves</taxon>
        <taxon>Neognathae</taxon>
        <taxon>Neoaves</taxon>
        <taxon>Telluraves</taxon>
        <taxon>Australaves</taxon>
        <taxon>Psittaciformes</taxon>
        <taxon>Cacatuidae</taxon>
        <taxon>Probosciger</taxon>
    </lineage>
</organism>
<dbReference type="FunFam" id="1.20.920.20:FF:000003">
    <property type="entry name" value="Dynein axonemal heavy chain 17"/>
    <property type="match status" value="1"/>
</dbReference>
<dbReference type="InterPro" id="IPR024317">
    <property type="entry name" value="Dynein_heavy_chain_D4_dom"/>
</dbReference>
<dbReference type="Gene3D" id="1.10.8.1220">
    <property type="match status" value="1"/>
</dbReference>
<feature type="coiled-coil region" evidence="14">
    <location>
        <begin position="651"/>
        <end position="678"/>
    </location>
</feature>
<feature type="domain" description="Dynein heavy chain hydrolytic ATP-binding dynein motor region" evidence="17">
    <location>
        <begin position="1691"/>
        <end position="2017"/>
    </location>
</feature>
<feature type="coiled-coil region" evidence="14">
    <location>
        <begin position="3148"/>
        <end position="3189"/>
    </location>
</feature>
<feature type="domain" description="Dynein heavy chain 3 AAA+ lid" evidence="22">
    <location>
        <begin position="2510"/>
        <end position="2609"/>
    </location>
</feature>
<dbReference type="GO" id="GO:0005524">
    <property type="term" value="F:ATP binding"/>
    <property type="evidence" value="ECO:0007669"/>
    <property type="project" value="UniProtKB-KW"/>
</dbReference>
<gene>
    <name evidence="23" type="primary">Dnah9_0</name>
    <name evidence="23" type="ORF">PROATE_R11198</name>
</gene>
<dbReference type="FunFam" id="3.20.180.20:FF:000001">
    <property type="entry name" value="Dynein axonemal heavy chain 5"/>
    <property type="match status" value="1"/>
</dbReference>
<reference evidence="23 24" key="1">
    <citation type="submission" date="2019-09" db="EMBL/GenBank/DDBJ databases">
        <title>Bird 10,000 Genomes (B10K) Project - Family phase.</title>
        <authorList>
            <person name="Zhang G."/>
        </authorList>
    </citation>
    <scope>NUCLEOTIDE SEQUENCE [LARGE SCALE GENOMIC DNA]</scope>
    <source>
        <strain evidence="23">B10K-DU-017-47</strain>
    </source>
</reference>
<dbReference type="GO" id="GO:0005874">
    <property type="term" value="C:microtubule"/>
    <property type="evidence" value="ECO:0007669"/>
    <property type="project" value="UniProtKB-KW"/>
</dbReference>
<dbReference type="Pfam" id="PF12774">
    <property type="entry name" value="AAA_6"/>
    <property type="match status" value="1"/>
</dbReference>
<dbReference type="InterPro" id="IPR027417">
    <property type="entry name" value="P-loop_NTPase"/>
</dbReference>
<keyword evidence="3" id="KW-0963">Cytoplasm</keyword>
<dbReference type="FunFam" id="1.10.8.710:FF:000002">
    <property type="entry name" value="dynein heavy chain 17, axonemal"/>
    <property type="match status" value="1"/>
</dbReference>
<feature type="non-terminal residue" evidence="23">
    <location>
        <position position="3777"/>
    </location>
</feature>
<dbReference type="Gene3D" id="1.20.920.30">
    <property type="match status" value="1"/>
</dbReference>
<dbReference type="PANTHER" id="PTHR45703">
    <property type="entry name" value="DYNEIN HEAVY CHAIN"/>
    <property type="match status" value="1"/>
</dbReference>
<feature type="domain" description="Dynein heavy chain ATP-binding dynein motor region" evidence="20">
    <location>
        <begin position="3296"/>
        <end position="3513"/>
    </location>
</feature>